<keyword evidence="2" id="KW-1185">Reference proteome</keyword>
<comment type="caution">
    <text evidence="1">The sequence shown here is derived from an EMBL/GenBank/DDBJ whole genome shotgun (WGS) entry which is preliminary data.</text>
</comment>
<protein>
    <submittedName>
        <fullName evidence="1">Uncharacterized protein</fullName>
    </submittedName>
</protein>
<dbReference type="AlphaFoldDB" id="A0A4C1WUD9"/>
<organism evidence="1 2">
    <name type="scientific">Eumeta variegata</name>
    <name type="common">Bagworm moth</name>
    <name type="synonym">Eumeta japonica</name>
    <dbReference type="NCBI Taxonomy" id="151549"/>
    <lineage>
        <taxon>Eukaryota</taxon>
        <taxon>Metazoa</taxon>
        <taxon>Ecdysozoa</taxon>
        <taxon>Arthropoda</taxon>
        <taxon>Hexapoda</taxon>
        <taxon>Insecta</taxon>
        <taxon>Pterygota</taxon>
        <taxon>Neoptera</taxon>
        <taxon>Endopterygota</taxon>
        <taxon>Lepidoptera</taxon>
        <taxon>Glossata</taxon>
        <taxon>Ditrysia</taxon>
        <taxon>Tineoidea</taxon>
        <taxon>Psychidae</taxon>
        <taxon>Oiketicinae</taxon>
        <taxon>Eumeta</taxon>
    </lineage>
</organism>
<proteinExistence type="predicted"/>
<dbReference type="Proteomes" id="UP000299102">
    <property type="component" value="Unassembled WGS sequence"/>
</dbReference>
<dbReference type="EMBL" id="BGZK01000634">
    <property type="protein sequence ID" value="GBP53829.1"/>
    <property type="molecule type" value="Genomic_DNA"/>
</dbReference>
<evidence type="ECO:0000313" key="1">
    <source>
        <dbReference type="EMBL" id="GBP53829.1"/>
    </source>
</evidence>
<name>A0A4C1WUD9_EUMVA</name>
<reference evidence="1 2" key="1">
    <citation type="journal article" date="2019" name="Commun. Biol.">
        <title>The bagworm genome reveals a unique fibroin gene that provides high tensile strength.</title>
        <authorList>
            <person name="Kono N."/>
            <person name="Nakamura H."/>
            <person name="Ohtoshi R."/>
            <person name="Tomita M."/>
            <person name="Numata K."/>
            <person name="Arakawa K."/>
        </authorList>
    </citation>
    <scope>NUCLEOTIDE SEQUENCE [LARGE SCALE GENOMIC DNA]</scope>
</reference>
<sequence>MANLNGRKISTAARRRVVARGTYSPRAGSALAHVRQAACPEERRNTLRAVRDLIVSIELLKALQTTSNGPNFVLKLAQTYKSSIKIRPLAIKKRFHYNSM</sequence>
<evidence type="ECO:0000313" key="2">
    <source>
        <dbReference type="Proteomes" id="UP000299102"/>
    </source>
</evidence>
<accession>A0A4C1WUD9</accession>
<gene>
    <name evidence="1" type="ORF">EVAR_42547_1</name>
</gene>